<name>A0A6C0DK15_9ZZZZ</name>
<dbReference type="EMBL" id="MN739619">
    <property type="protein sequence ID" value="QHT16269.1"/>
    <property type="molecule type" value="Genomic_DNA"/>
</dbReference>
<reference evidence="1" key="1">
    <citation type="journal article" date="2020" name="Nature">
        <title>Giant virus diversity and host interactions through global metagenomics.</title>
        <authorList>
            <person name="Schulz F."/>
            <person name="Roux S."/>
            <person name="Paez-Espino D."/>
            <person name="Jungbluth S."/>
            <person name="Walsh D.A."/>
            <person name="Denef V.J."/>
            <person name="McMahon K.D."/>
            <person name="Konstantinidis K.T."/>
            <person name="Eloe-Fadrosh E.A."/>
            <person name="Kyrpides N.C."/>
            <person name="Woyke T."/>
        </authorList>
    </citation>
    <scope>NUCLEOTIDE SEQUENCE</scope>
    <source>
        <strain evidence="1">GVMAG-M-3300023174-182</strain>
    </source>
</reference>
<protein>
    <submittedName>
        <fullName evidence="1">Uncharacterized protein</fullName>
    </submittedName>
</protein>
<accession>A0A6C0DK15</accession>
<sequence length="107" mass="12134">MYSYVNLNQNNAKTPVKKYRQLIEYSAFYNYQNCVCQPEIFKKTSANPNSSNTSRNMRISNTIQTNYGGRPKFYSLENTATSPLTLNYLGRLEGMPGGSGGPIKNRF</sequence>
<evidence type="ECO:0000313" key="1">
    <source>
        <dbReference type="EMBL" id="QHT16269.1"/>
    </source>
</evidence>
<organism evidence="1">
    <name type="scientific">viral metagenome</name>
    <dbReference type="NCBI Taxonomy" id="1070528"/>
    <lineage>
        <taxon>unclassified sequences</taxon>
        <taxon>metagenomes</taxon>
        <taxon>organismal metagenomes</taxon>
    </lineage>
</organism>
<proteinExistence type="predicted"/>
<dbReference type="AlphaFoldDB" id="A0A6C0DK15"/>